<proteinExistence type="predicted"/>
<protein>
    <submittedName>
        <fullName evidence="3">DUF6415 family natural product biosynthesis protein</fullName>
    </submittedName>
</protein>
<dbReference type="RefSeq" id="WP_425586514.1">
    <property type="nucleotide sequence ID" value="NZ_BAABIG010000032.1"/>
</dbReference>
<evidence type="ECO:0000256" key="1">
    <source>
        <dbReference type="SAM" id="MobiDB-lite"/>
    </source>
</evidence>
<dbReference type="Proteomes" id="UP001501265">
    <property type="component" value="Unassembled WGS sequence"/>
</dbReference>
<accession>A0ABP9C4V4</accession>
<keyword evidence="4" id="KW-1185">Reference proteome</keyword>
<comment type="caution">
    <text evidence="3">The sequence shown here is derived from an EMBL/GenBank/DDBJ whole genome shotgun (WGS) entry which is preliminary data.</text>
</comment>
<sequence>MFPLRARDTGRRQERCLGTGPARPERLLPVRPPVCGRTSELAAAASETAARVLGEDAPLPGTRQDVEDLVCRLRGHIMQLGAAVAAGSPVLDQAQRMSVAPIPDGYVPSRVFLVRLAEVVQSLVELSRRSPPTGPSPSLKGAWRNSSRNAVRIAVFVLALVTLVIAASVPQDSSAGPPSTVQRSSP</sequence>
<dbReference type="EMBL" id="BAABIG010000032">
    <property type="protein sequence ID" value="GAA4802987.1"/>
    <property type="molecule type" value="Genomic_DNA"/>
</dbReference>
<organism evidence="3 4">
    <name type="scientific">Streptomyces ziwulingensis</name>
    <dbReference type="NCBI Taxonomy" id="1045501"/>
    <lineage>
        <taxon>Bacteria</taxon>
        <taxon>Bacillati</taxon>
        <taxon>Actinomycetota</taxon>
        <taxon>Actinomycetes</taxon>
        <taxon>Kitasatosporales</taxon>
        <taxon>Streptomycetaceae</taxon>
        <taxon>Streptomyces</taxon>
    </lineage>
</organism>
<keyword evidence="2" id="KW-0472">Membrane</keyword>
<evidence type="ECO:0000313" key="3">
    <source>
        <dbReference type="EMBL" id="GAA4802987.1"/>
    </source>
</evidence>
<keyword evidence="2" id="KW-0812">Transmembrane</keyword>
<keyword evidence="2" id="KW-1133">Transmembrane helix</keyword>
<reference evidence="4" key="1">
    <citation type="journal article" date="2019" name="Int. J. Syst. Evol. Microbiol.">
        <title>The Global Catalogue of Microorganisms (GCM) 10K type strain sequencing project: providing services to taxonomists for standard genome sequencing and annotation.</title>
        <authorList>
            <consortium name="The Broad Institute Genomics Platform"/>
            <consortium name="The Broad Institute Genome Sequencing Center for Infectious Disease"/>
            <person name="Wu L."/>
            <person name="Ma J."/>
        </authorList>
    </citation>
    <scope>NUCLEOTIDE SEQUENCE [LARGE SCALE GENOMIC DNA]</scope>
    <source>
        <strain evidence="4">JCM 18081</strain>
    </source>
</reference>
<feature type="transmembrane region" description="Helical" evidence="2">
    <location>
        <begin position="150"/>
        <end position="169"/>
    </location>
</feature>
<gene>
    <name evidence="3" type="ORF">GCM10023220_35190</name>
</gene>
<evidence type="ECO:0000313" key="4">
    <source>
        <dbReference type="Proteomes" id="UP001501265"/>
    </source>
</evidence>
<evidence type="ECO:0000256" key="2">
    <source>
        <dbReference type="SAM" id="Phobius"/>
    </source>
</evidence>
<feature type="region of interest" description="Disordered" evidence="1">
    <location>
        <begin position="1"/>
        <end position="23"/>
    </location>
</feature>
<dbReference type="InterPro" id="IPR046300">
    <property type="entry name" value="DUF6415"/>
</dbReference>
<dbReference type="Pfam" id="PF19979">
    <property type="entry name" value="DUF6415"/>
    <property type="match status" value="1"/>
</dbReference>
<feature type="compositionally biased region" description="Basic and acidic residues" evidence="1">
    <location>
        <begin position="1"/>
        <end position="15"/>
    </location>
</feature>
<name>A0ABP9C4V4_9ACTN</name>